<name>A0A6A3I9L6_9STRA</name>
<dbReference type="Proteomes" id="UP000434957">
    <property type="component" value="Unassembled WGS sequence"/>
</dbReference>
<sequence>MASSGSNGSSSDAAEVTAPTNVSTSGDSCTWYAGASCERSRTCYDCLNIGVMGDTCAVGNTGQCLSTWDRVEGDSYYLAAGTAYCESSDNNCSTCRARWLEEYAASGETESPVVCSGENGCICLAVCERESRNSLVIQDECPVYERAKIGSIILVLAMGFASFIVFSMLTVCFKRLLKCTMPWFEAYQVDPFVVGGRRPPRSPRGPQLALSGWKSMREKLIETEHDNGTPGTGPAGVMRIQLSATEGTSVIVEEGDGFRPTSPSQQYRTGRPEEVAPALAMLR</sequence>
<dbReference type="Proteomes" id="UP000429607">
    <property type="component" value="Unassembled WGS sequence"/>
</dbReference>
<proteinExistence type="predicted"/>
<dbReference type="OrthoDB" id="100259at2759"/>
<evidence type="ECO:0000256" key="2">
    <source>
        <dbReference type="SAM" id="Phobius"/>
    </source>
</evidence>
<evidence type="ECO:0000313" key="6">
    <source>
        <dbReference type="Proteomes" id="UP000429607"/>
    </source>
</evidence>
<dbReference type="EMBL" id="QXFT01003132">
    <property type="protein sequence ID" value="KAE9289002.1"/>
    <property type="molecule type" value="Genomic_DNA"/>
</dbReference>
<gene>
    <name evidence="4" type="ORF">PR001_g24115</name>
    <name evidence="3" type="ORF">PR002_g24694</name>
    <name evidence="5" type="ORF">PR003_g25666</name>
</gene>
<evidence type="ECO:0000313" key="4">
    <source>
        <dbReference type="EMBL" id="KAE8981036.1"/>
    </source>
</evidence>
<feature type="transmembrane region" description="Helical" evidence="2">
    <location>
        <begin position="149"/>
        <end position="173"/>
    </location>
</feature>
<organism evidence="3 8">
    <name type="scientific">Phytophthora rubi</name>
    <dbReference type="NCBI Taxonomy" id="129364"/>
    <lineage>
        <taxon>Eukaryota</taxon>
        <taxon>Sar</taxon>
        <taxon>Stramenopiles</taxon>
        <taxon>Oomycota</taxon>
        <taxon>Peronosporomycetes</taxon>
        <taxon>Peronosporales</taxon>
        <taxon>Peronosporaceae</taxon>
        <taxon>Phytophthora</taxon>
    </lineage>
</organism>
<evidence type="ECO:0000313" key="8">
    <source>
        <dbReference type="Proteomes" id="UP000435112"/>
    </source>
</evidence>
<evidence type="ECO:0000313" key="7">
    <source>
        <dbReference type="Proteomes" id="UP000434957"/>
    </source>
</evidence>
<dbReference type="EMBL" id="QXFV01002993">
    <property type="protein sequence ID" value="KAE8981036.1"/>
    <property type="molecule type" value="Genomic_DNA"/>
</dbReference>
<reference evidence="6 8" key="1">
    <citation type="submission" date="2018-09" db="EMBL/GenBank/DDBJ databases">
        <title>Genomic investigation of the strawberry pathogen Phytophthora fragariae indicates pathogenicity is determined by transcriptional variation in three key races.</title>
        <authorList>
            <person name="Adams T.M."/>
            <person name="Armitage A.D."/>
            <person name="Sobczyk M.K."/>
            <person name="Bates H.J."/>
            <person name="Dunwell J.M."/>
            <person name="Nellist C.F."/>
            <person name="Harrison R.J."/>
        </authorList>
    </citation>
    <scope>NUCLEOTIDE SEQUENCE [LARGE SCALE GENOMIC DNA]</scope>
    <source>
        <strain evidence="4 6">SCRP249</strain>
        <strain evidence="3 8">SCRP324</strain>
        <strain evidence="5 7">SCRP333</strain>
    </source>
</reference>
<keyword evidence="2" id="KW-0472">Membrane</keyword>
<evidence type="ECO:0000313" key="5">
    <source>
        <dbReference type="EMBL" id="KAE9289002.1"/>
    </source>
</evidence>
<comment type="caution">
    <text evidence="3">The sequence shown here is derived from an EMBL/GenBank/DDBJ whole genome shotgun (WGS) entry which is preliminary data.</text>
</comment>
<feature type="region of interest" description="Disordered" evidence="1">
    <location>
        <begin position="1"/>
        <end position="25"/>
    </location>
</feature>
<dbReference type="AlphaFoldDB" id="A0A6A3I9L6"/>
<accession>A0A6A3I9L6</accession>
<dbReference type="EMBL" id="QXFU01003082">
    <property type="protein sequence ID" value="KAE8978537.1"/>
    <property type="molecule type" value="Genomic_DNA"/>
</dbReference>
<keyword evidence="2" id="KW-0812">Transmembrane</keyword>
<protein>
    <submittedName>
        <fullName evidence="3">Uncharacterized protein</fullName>
    </submittedName>
</protein>
<evidence type="ECO:0000313" key="3">
    <source>
        <dbReference type="EMBL" id="KAE8978537.1"/>
    </source>
</evidence>
<keyword evidence="7" id="KW-1185">Reference proteome</keyword>
<dbReference type="Proteomes" id="UP000435112">
    <property type="component" value="Unassembled WGS sequence"/>
</dbReference>
<evidence type="ECO:0000256" key="1">
    <source>
        <dbReference type="SAM" id="MobiDB-lite"/>
    </source>
</evidence>
<feature type="compositionally biased region" description="Low complexity" evidence="1">
    <location>
        <begin position="1"/>
        <end position="11"/>
    </location>
</feature>
<keyword evidence="2" id="KW-1133">Transmembrane helix</keyword>